<dbReference type="EMBL" id="FNPR01000001">
    <property type="protein sequence ID" value="SDY24955.1"/>
    <property type="molecule type" value="Genomic_DNA"/>
</dbReference>
<evidence type="ECO:0000256" key="9">
    <source>
        <dbReference type="SAM" id="Phobius"/>
    </source>
</evidence>
<evidence type="ECO:0000256" key="6">
    <source>
        <dbReference type="ARBA" id="ARBA00022989"/>
    </source>
</evidence>
<evidence type="ECO:0000256" key="3">
    <source>
        <dbReference type="ARBA" id="ARBA00022475"/>
    </source>
</evidence>
<feature type="transmembrane region" description="Helical" evidence="9">
    <location>
        <begin position="165"/>
        <end position="188"/>
    </location>
</feature>
<dbReference type="GeneID" id="78123758"/>
<feature type="transmembrane region" description="Helical" evidence="9">
    <location>
        <begin position="255"/>
        <end position="277"/>
    </location>
</feature>
<evidence type="ECO:0000256" key="1">
    <source>
        <dbReference type="ARBA" id="ARBA00004429"/>
    </source>
</evidence>
<dbReference type="STRING" id="576131.SAMN05444486_101973"/>
<dbReference type="OrthoDB" id="5342349at2"/>
<gene>
    <name evidence="10" type="ORF">SAMN05444486_101973</name>
</gene>
<feature type="transmembrane region" description="Helical" evidence="9">
    <location>
        <begin position="289"/>
        <end position="312"/>
    </location>
</feature>
<reference evidence="10 11" key="1">
    <citation type="submission" date="2016-10" db="EMBL/GenBank/DDBJ databases">
        <authorList>
            <person name="de Groot N.N."/>
        </authorList>
    </citation>
    <scope>NUCLEOTIDE SEQUENCE [LARGE SCALE GENOMIC DNA]</scope>
    <source>
        <strain evidence="10 11">DSM 24677</strain>
    </source>
</reference>
<comment type="subcellular location">
    <subcellularLocation>
        <location evidence="1">Cell inner membrane</location>
        <topology evidence="1">Multi-pass membrane protein</topology>
    </subcellularLocation>
</comment>
<evidence type="ECO:0000313" key="10">
    <source>
        <dbReference type="EMBL" id="SDY24955.1"/>
    </source>
</evidence>
<dbReference type="AlphaFoldDB" id="A0A1H3IBY7"/>
<evidence type="ECO:0000313" key="11">
    <source>
        <dbReference type="Proteomes" id="UP000199026"/>
    </source>
</evidence>
<dbReference type="Proteomes" id="UP000199026">
    <property type="component" value="Unassembled WGS sequence"/>
</dbReference>
<proteinExistence type="inferred from homology"/>
<comment type="similarity">
    <text evidence="8">Belongs to the TsuA/YedE (TC 9.B.102) family.</text>
</comment>
<dbReference type="InterPro" id="IPR007272">
    <property type="entry name" value="Sulf_transp_TsuA/YedE"/>
</dbReference>
<organism evidence="10 11">
    <name type="scientific">Lentibacter algarum</name>
    <dbReference type="NCBI Taxonomy" id="576131"/>
    <lineage>
        <taxon>Bacteria</taxon>
        <taxon>Pseudomonadati</taxon>
        <taxon>Pseudomonadota</taxon>
        <taxon>Alphaproteobacteria</taxon>
        <taxon>Rhodobacterales</taxon>
        <taxon>Roseobacteraceae</taxon>
        <taxon>Lentibacter</taxon>
    </lineage>
</organism>
<keyword evidence="3" id="KW-1003">Cell membrane</keyword>
<evidence type="ECO:0000256" key="5">
    <source>
        <dbReference type="ARBA" id="ARBA00022692"/>
    </source>
</evidence>
<dbReference type="PANTHER" id="PTHR30574:SF1">
    <property type="entry name" value="SULPHUR TRANSPORT DOMAIN-CONTAINING PROTEIN"/>
    <property type="match status" value="1"/>
</dbReference>
<keyword evidence="6 9" id="KW-1133">Transmembrane helix</keyword>
<feature type="transmembrane region" description="Helical" evidence="9">
    <location>
        <begin position="195"/>
        <end position="219"/>
    </location>
</feature>
<sequence>MFESFGFETLTPVTASLYLALALGVAFGVLAEITRFCLRRALVSADPSERRSAGGVWLMALAVALIGTQASVATGLINFDSHRLLASDLPVLAILLGGLAFGAGMVLTRGCASRLAVLSGSGNLRAAFVLVLFAIAAHAALKGVFAPLSSSLASVTLPLGDLTSLAALPGGALPYTAALALGFLAFALRSGASKLNLALAALIGLIVPAAWVGTGYILFDEFDPIVAESLSLTSPATATLFWGIASTSITPGFGVGLFGGILAGAAASSLIFGRFAWQSFESPAQTGRYALGALLMGLGGVLAGGCTLGAGLSGIPTLGFAAFLALAAIIVGAKIAGRVLNESGSGYGAQPSTQALQPAE</sequence>
<keyword evidence="11" id="KW-1185">Reference proteome</keyword>
<evidence type="ECO:0000256" key="8">
    <source>
        <dbReference type="ARBA" id="ARBA00035655"/>
    </source>
</evidence>
<evidence type="ECO:0000256" key="7">
    <source>
        <dbReference type="ARBA" id="ARBA00023136"/>
    </source>
</evidence>
<feature type="transmembrane region" description="Helical" evidence="9">
    <location>
        <begin position="89"/>
        <end position="112"/>
    </location>
</feature>
<feature type="transmembrane region" description="Helical" evidence="9">
    <location>
        <begin position="15"/>
        <end position="34"/>
    </location>
</feature>
<keyword evidence="2" id="KW-0813">Transport</keyword>
<evidence type="ECO:0000256" key="4">
    <source>
        <dbReference type="ARBA" id="ARBA00022519"/>
    </source>
</evidence>
<accession>A0A1H3IBY7</accession>
<dbReference type="GO" id="GO:0005886">
    <property type="term" value="C:plasma membrane"/>
    <property type="evidence" value="ECO:0007669"/>
    <property type="project" value="UniProtKB-SubCell"/>
</dbReference>
<feature type="transmembrane region" description="Helical" evidence="9">
    <location>
        <begin position="124"/>
        <end position="145"/>
    </location>
</feature>
<dbReference type="Pfam" id="PF04143">
    <property type="entry name" value="Sulf_transp"/>
    <property type="match status" value="1"/>
</dbReference>
<keyword evidence="4" id="KW-0997">Cell inner membrane</keyword>
<dbReference type="RefSeq" id="WP_089889020.1">
    <property type="nucleotide sequence ID" value="NZ_CALLJM010000007.1"/>
</dbReference>
<feature type="transmembrane region" description="Helical" evidence="9">
    <location>
        <begin position="55"/>
        <end position="77"/>
    </location>
</feature>
<keyword evidence="7 9" id="KW-0472">Membrane</keyword>
<feature type="transmembrane region" description="Helical" evidence="9">
    <location>
        <begin position="318"/>
        <end position="337"/>
    </location>
</feature>
<name>A0A1H3IBY7_9RHOB</name>
<protein>
    <submittedName>
        <fullName evidence="10">Sulphur transport</fullName>
    </submittedName>
</protein>
<keyword evidence="5 9" id="KW-0812">Transmembrane</keyword>
<evidence type="ECO:0000256" key="2">
    <source>
        <dbReference type="ARBA" id="ARBA00022448"/>
    </source>
</evidence>
<dbReference type="PANTHER" id="PTHR30574">
    <property type="entry name" value="INNER MEMBRANE PROTEIN YEDE"/>
    <property type="match status" value="1"/>
</dbReference>